<comment type="caution">
    <text evidence="3">The sequence shown here is derived from an EMBL/GenBank/DDBJ whole genome shotgun (WGS) entry which is preliminary data.</text>
</comment>
<protein>
    <submittedName>
        <fullName evidence="3">Undecaprenyl-diphosphatase</fullName>
    </submittedName>
</protein>
<evidence type="ECO:0000259" key="2">
    <source>
        <dbReference type="SMART" id="SM00014"/>
    </source>
</evidence>
<dbReference type="Proteomes" id="UP000182089">
    <property type="component" value="Unassembled WGS sequence"/>
</dbReference>
<feature type="transmembrane region" description="Helical" evidence="1">
    <location>
        <begin position="131"/>
        <end position="148"/>
    </location>
</feature>
<dbReference type="Gene3D" id="1.20.144.10">
    <property type="entry name" value="Phosphatidic acid phosphatase type 2/haloperoxidase"/>
    <property type="match status" value="2"/>
</dbReference>
<evidence type="ECO:0000256" key="1">
    <source>
        <dbReference type="SAM" id="Phobius"/>
    </source>
</evidence>
<keyword evidence="1" id="KW-0472">Membrane</keyword>
<dbReference type="InterPro" id="IPR036938">
    <property type="entry name" value="PAP2/HPO_sf"/>
</dbReference>
<reference evidence="3 4" key="1">
    <citation type="submission" date="2016-10" db="EMBL/GenBank/DDBJ databases">
        <authorList>
            <person name="Varghese N."/>
            <person name="Submissions S."/>
        </authorList>
    </citation>
    <scope>NUCLEOTIDE SEQUENCE [LARGE SCALE GENOMIC DNA]</scope>
    <source>
        <strain evidence="3 4">WC1T17</strain>
    </source>
</reference>
<keyword evidence="1" id="KW-1133">Transmembrane helix</keyword>
<feature type="transmembrane region" description="Helical" evidence="1">
    <location>
        <begin position="155"/>
        <end position="178"/>
    </location>
</feature>
<keyword evidence="1" id="KW-0812">Transmembrane</keyword>
<dbReference type="EMBL" id="FOCC01000011">
    <property type="protein sequence ID" value="SEM87093.1"/>
    <property type="molecule type" value="Genomic_DNA"/>
</dbReference>
<proteinExistence type="predicted"/>
<gene>
    <name evidence="3" type="ORF">SAMN05216431_11137</name>
</gene>
<evidence type="ECO:0000313" key="4">
    <source>
        <dbReference type="Proteomes" id="UP000182089"/>
    </source>
</evidence>
<organism evidence="3 4">
    <name type="scientific">Ligilactobacillus ruminis</name>
    <dbReference type="NCBI Taxonomy" id="1623"/>
    <lineage>
        <taxon>Bacteria</taxon>
        <taxon>Bacillati</taxon>
        <taxon>Bacillota</taxon>
        <taxon>Bacilli</taxon>
        <taxon>Lactobacillales</taxon>
        <taxon>Lactobacillaceae</taxon>
        <taxon>Ligilactobacillus</taxon>
    </lineage>
</organism>
<dbReference type="Pfam" id="PF01569">
    <property type="entry name" value="PAP2"/>
    <property type="match status" value="1"/>
</dbReference>
<feature type="transmembrane region" description="Helical" evidence="1">
    <location>
        <begin position="92"/>
        <end position="111"/>
    </location>
</feature>
<accession>A0ABY1ACX7</accession>
<feature type="domain" description="Phosphatidic acid phosphatase type 2/haloperoxidase" evidence="2">
    <location>
        <begin position="87"/>
        <end position="201"/>
    </location>
</feature>
<dbReference type="PANTHER" id="PTHR14969">
    <property type="entry name" value="SPHINGOSINE-1-PHOSPHATE PHOSPHOHYDROLASE"/>
    <property type="match status" value="1"/>
</dbReference>
<dbReference type="CDD" id="cd03392">
    <property type="entry name" value="PAP2_like_2"/>
    <property type="match status" value="1"/>
</dbReference>
<sequence>MINIMQNKYRPLYAGINFSLFLVLAFSIHFNLAWVKVFDDTIRHFLGQFITPSHTKIVIFLTNLGSPSVSFVFSLLICFLVWKKHDLVDATWASLVIISFNLTNFIVKNIVQRKRPTDKLIPQAGFSFPSGHTFGTALFVFLVCLLLVPHIKSRLLRWIVDGLGFLWIIIIALTRIYLHVHFPSDTLGSVLLVFSLWEIALPISYHWQHKYRS</sequence>
<dbReference type="SUPFAM" id="SSF48317">
    <property type="entry name" value="Acid phosphatase/Vanadium-dependent haloperoxidase"/>
    <property type="match status" value="1"/>
</dbReference>
<name>A0ABY1ACX7_9LACO</name>
<dbReference type="InterPro" id="IPR000326">
    <property type="entry name" value="PAP2/HPO"/>
</dbReference>
<feature type="transmembrane region" description="Helical" evidence="1">
    <location>
        <begin position="190"/>
        <end position="207"/>
    </location>
</feature>
<dbReference type="SMART" id="SM00014">
    <property type="entry name" value="acidPPc"/>
    <property type="match status" value="1"/>
</dbReference>
<evidence type="ECO:0000313" key="3">
    <source>
        <dbReference type="EMBL" id="SEM87093.1"/>
    </source>
</evidence>
<feature type="transmembrane region" description="Helical" evidence="1">
    <location>
        <begin position="12"/>
        <end position="37"/>
    </location>
</feature>
<feature type="transmembrane region" description="Helical" evidence="1">
    <location>
        <begin position="57"/>
        <end position="80"/>
    </location>
</feature>
<dbReference type="PANTHER" id="PTHR14969:SF13">
    <property type="entry name" value="AT30094P"/>
    <property type="match status" value="1"/>
</dbReference>